<evidence type="ECO:0000313" key="6">
    <source>
        <dbReference type="EMBL" id="TWT96533.1"/>
    </source>
</evidence>
<keyword evidence="2" id="KW-0805">Transcription regulation</keyword>
<protein>
    <submittedName>
        <fullName evidence="6">RNA polymerase sigma factor CnrH</fullName>
    </submittedName>
</protein>
<dbReference type="SUPFAM" id="SSF88659">
    <property type="entry name" value="Sigma3 and sigma4 domains of RNA polymerase sigma factors"/>
    <property type="match status" value="1"/>
</dbReference>
<proteinExistence type="inferred from homology"/>
<name>A0A5C6AE73_9BACT</name>
<keyword evidence="3" id="KW-0731">Sigma factor</keyword>
<evidence type="ECO:0000256" key="1">
    <source>
        <dbReference type="ARBA" id="ARBA00010641"/>
    </source>
</evidence>
<evidence type="ECO:0000256" key="2">
    <source>
        <dbReference type="ARBA" id="ARBA00023015"/>
    </source>
</evidence>
<evidence type="ECO:0000256" key="3">
    <source>
        <dbReference type="ARBA" id="ARBA00023082"/>
    </source>
</evidence>
<dbReference type="NCBIfam" id="TIGR02937">
    <property type="entry name" value="sigma70-ECF"/>
    <property type="match status" value="1"/>
</dbReference>
<keyword evidence="4" id="KW-0804">Transcription</keyword>
<dbReference type="SUPFAM" id="SSF88946">
    <property type="entry name" value="Sigma2 domain of RNA polymerase sigma factors"/>
    <property type="match status" value="1"/>
</dbReference>
<dbReference type="PANTHER" id="PTHR43133:SF51">
    <property type="entry name" value="RNA POLYMERASE SIGMA FACTOR"/>
    <property type="match status" value="1"/>
</dbReference>
<evidence type="ECO:0000256" key="4">
    <source>
        <dbReference type="ARBA" id="ARBA00023163"/>
    </source>
</evidence>
<dbReference type="EMBL" id="SJPM01000005">
    <property type="protein sequence ID" value="TWT96533.1"/>
    <property type="molecule type" value="Genomic_DNA"/>
</dbReference>
<dbReference type="Gene3D" id="1.10.1740.10">
    <property type="match status" value="1"/>
</dbReference>
<organism evidence="6 7">
    <name type="scientific">Neorhodopirellula pilleata</name>
    <dbReference type="NCBI Taxonomy" id="2714738"/>
    <lineage>
        <taxon>Bacteria</taxon>
        <taxon>Pseudomonadati</taxon>
        <taxon>Planctomycetota</taxon>
        <taxon>Planctomycetia</taxon>
        <taxon>Pirellulales</taxon>
        <taxon>Pirellulaceae</taxon>
        <taxon>Neorhodopirellula</taxon>
    </lineage>
</organism>
<dbReference type="InterPro" id="IPR039425">
    <property type="entry name" value="RNA_pol_sigma-70-like"/>
</dbReference>
<keyword evidence="7" id="KW-1185">Reference proteome</keyword>
<dbReference type="GO" id="GO:0016987">
    <property type="term" value="F:sigma factor activity"/>
    <property type="evidence" value="ECO:0007669"/>
    <property type="project" value="UniProtKB-KW"/>
</dbReference>
<evidence type="ECO:0000313" key="7">
    <source>
        <dbReference type="Proteomes" id="UP000316213"/>
    </source>
</evidence>
<dbReference type="InterPro" id="IPR014284">
    <property type="entry name" value="RNA_pol_sigma-70_dom"/>
</dbReference>
<sequence>MLESTISGGQFLALAKYPYMTTGHNSSDAHDDFIRLFSRHEGSVRAFVTSLLPSFEGVDEVMQEASLVMWKKFEQFDPDRPGSKFIDWAFMIARYEVLLYRRRKATDRLLFTEDVLELLATEAEELATDQPLRHRALQDCLGRLQVSQLELIRVAYADGVSIQDAAGKVGRTPTALYKALARIRLNLRSCIEQTVARQSAEGSR</sequence>
<reference evidence="6 7" key="1">
    <citation type="submission" date="2019-02" db="EMBL/GenBank/DDBJ databases">
        <title>Deep-cultivation of Planctomycetes and their phenomic and genomic characterization uncovers novel biology.</title>
        <authorList>
            <person name="Wiegand S."/>
            <person name="Jogler M."/>
            <person name="Boedeker C."/>
            <person name="Pinto D."/>
            <person name="Vollmers J."/>
            <person name="Rivas-Marin E."/>
            <person name="Kohn T."/>
            <person name="Peeters S.H."/>
            <person name="Heuer A."/>
            <person name="Rast P."/>
            <person name="Oberbeckmann S."/>
            <person name="Bunk B."/>
            <person name="Jeske O."/>
            <person name="Meyerdierks A."/>
            <person name="Storesund J.E."/>
            <person name="Kallscheuer N."/>
            <person name="Luecker S."/>
            <person name="Lage O.M."/>
            <person name="Pohl T."/>
            <person name="Merkel B.J."/>
            <person name="Hornburger P."/>
            <person name="Mueller R.-W."/>
            <person name="Bruemmer F."/>
            <person name="Labrenz M."/>
            <person name="Spormann A.M."/>
            <person name="Op Den Camp H."/>
            <person name="Overmann J."/>
            <person name="Amann R."/>
            <person name="Jetten M.S.M."/>
            <person name="Mascher T."/>
            <person name="Medema M.H."/>
            <person name="Devos D.P."/>
            <person name="Kaster A.-K."/>
            <person name="Ovreas L."/>
            <person name="Rohde M."/>
            <person name="Galperin M.Y."/>
            <person name="Jogler C."/>
        </authorList>
    </citation>
    <scope>NUCLEOTIDE SEQUENCE [LARGE SCALE GENOMIC DNA]</scope>
    <source>
        <strain evidence="6 7">Pla100</strain>
    </source>
</reference>
<dbReference type="AlphaFoldDB" id="A0A5C6AE73"/>
<feature type="domain" description="RNA polymerase sigma-70 region 2" evidence="5">
    <location>
        <begin position="36"/>
        <end position="105"/>
    </location>
</feature>
<dbReference type="Proteomes" id="UP000316213">
    <property type="component" value="Unassembled WGS sequence"/>
</dbReference>
<dbReference type="InterPro" id="IPR014331">
    <property type="entry name" value="RNA_pol_sigma70_ECF_RHOBA"/>
</dbReference>
<dbReference type="Gene3D" id="1.10.10.10">
    <property type="entry name" value="Winged helix-like DNA-binding domain superfamily/Winged helix DNA-binding domain"/>
    <property type="match status" value="1"/>
</dbReference>
<dbReference type="OrthoDB" id="6383365at2"/>
<dbReference type="Pfam" id="PF04542">
    <property type="entry name" value="Sigma70_r2"/>
    <property type="match status" value="1"/>
</dbReference>
<dbReference type="NCBIfam" id="TIGR02989">
    <property type="entry name" value="Sig-70_gvs1"/>
    <property type="match status" value="1"/>
</dbReference>
<dbReference type="GO" id="GO:0006352">
    <property type="term" value="P:DNA-templated transcription initiation"/>
    <property type="evidence" value="ECO:0007669"/>
    <property type="project" value="InterPro"/>
</dbReference>
<dbReference type="RefSeq" id="WP_146578431.1">
    <property type="nucleotide sequence ID" value="NZ_SJPM01000005.1"/>
</dbReference>
<evidence type="ECO:0000259" key="5">
    <source>
        <dbReference type="Pfam" id="PF04542"/>
    </source>
</evidence>
<gene>
    <name evidence="6" type="primary">cnrH_3</name>
    <name evidence="6" type="ORF">Pla100_30160</name>
</gene>
<dbReference type="InterPro" id="IPR007627">
    <property type="entry name" value="RNA_pol_sigma70_r2"/>
</dbReference>
<dbReference type="PANTHER" id="PTHR43133">
    <property type="entry name" value="RNA POLYMERASE ECF-TYPE SIGMA FACTO"/>
    <property type="match status" value="1"/>
</dbReference>
<comment type="similarity">
    <text evidence="1">Belongs to the sigma-70 factor family. ECF subfamily.</text>
</comment>
<accession>A0A5C6AE73</accession>
<dbReference type="InterPro" id="IPR036388">
    <property type="entry name" value="WH-like_DNA-bd_sf"/>
</dbReference>
<comment type="caution">
    <text evidence="6">The sequence shown here is derived from an EMBL/GenBank/DDBJ whole genome shotgun (WGS) entry which is preliminary data.</text>
</comment>
<dbReference type="InterPro" id="IPR013324">
    <property type="entry name" value="RNA_pol_sigma_r3/r4-like"/>
</dbReference>
<dbReference type="InterPro" id="IPR013325">
    <property type="entry name" value="RNA_pol_sigma_r2"/>
</dbReference>